<name>A0ABQ9IC69_9NEOP</name>
<reference evidence="1 2" key="1">
    <citation type="submission" date="2023-02" db="EMBL/GenBank/DDBJ databases">
        <title>LHISI_Scaffold_Assembly.</title>
        <authorList>
            <person name="Stuart O.P."/>
            <person name="Cleave R."/>
            <person name="Magrath M.J.L."/>
            <person name="Mikheyev A.S."/>
        </authorList>
    </citation>
    <scope>NUCLEOTIDE SEQUENCE [LARGE SCALE GENOMIC DNA]</scope>
    <source>
        <strain evidence="1">Daus_M_001</strain>
        <tissue evidence="1">Leg muscle</tissue>
    </source>
</reference>
<dbReference type="EMBL" id="JARBHB010000002">
    <property type="protein sequence ID" value="KAJ8894260.1"/>
    <property type="molecule type" value="Genomic_DNA"/>
</dbReference>
<evidence type="ECO:0000313" key="1">
    <source>
        <dbReference type="EMBL" id="KAJ8894260.1"/>
    </source>
</evidence>
<evidence type="ECO:0000313" key="2">
    <source>
        <dbReference type="Proteomes" id="UP001159363"/>
    </source>
</evidence>
<organism evidence="1 2">
    <name type="scientific">Dryococelus australis</name>
    <dbReference type="NCBI Taxonomy" id="614101"/>
    <lineage>
        <taxon>Eukaryota</taxon>
        <taxon>Metazoa</taxon>
        <taxon>Ecdysozoa</taxon>
        <taxon>Arthropoda</taxon>
        <taxon>Hexapoda</taxon>
        <taxon>Insecta</taxon>
        <taxon>Pterygota</taxon>
        <taxon>Neoptera</taxon>
        <taxon>Polyneoptera</taxon>
        <taxon>Phasmatodea</taxon>
        <taxon>Verophasmatodea</taxon>
        <taxon>Anareolatae</taxon>
        <taxon>Phasmatidae</taxon>
        <taxon>Eurycanthinae</taxon>
        <taxon>Dryococelus</taxon>
    </lineage>
</organism>
<dbReference type="Proteomes" id="UP001159363">
    <property type="component" value="Chromosome 2"/>
</dbReference>
<keyword evidence="2" id="KW-1185">Reference proteome</keyword>
<sequence length="97" mass="11276">MLLEEAPKAELIVMTTIILHNYLWNHSPTLYILHGSLDYEENGVLIEGSWRGEVKAAFMIPLRNIPRRTPAVYHKIRDEMADYCMKEGAILWQNTYA</sequence>
<proteinExistence type="predicted"/>
<gene>
    <name evidence="1" type="ORF">PR048_006872</name>
</gene>
<accession>A0ABQ9IC69</accession>
<comment type="caution">
    <text evidence="1">The sequence shown here is derived from an EMBL/GenBank/DDBJ whole genome shotgun (WGS) entry which is preliminary data.</text>
</comment>
<protein>
    <submittedName>
        <fullName evidence="1">Uncharacterized protein</fullName>
    </submittedName>
</protein>